<proteinExistence type="predicted"/>
<evidence type="ECO:0000313" key="2">
    <source>
        <dbReference type="Proteomes" id="UP001331761"/>
    </source>
</evidence>
<keyword evidence="2" id="KW-1185">Reference proteome</keyword>
<name>A0AAN8IE28_TRICO</name>
<gene>
    <name evidence="1" type="ORF">GCK32_019910</name>
</gene>
<protein>
    <submittedName>
        <fullName evidence="1">Uncharacterized protein</fullName>
    </submittedName>
</protein>
<sequence length="79" mass="9354">MGSSSSKPYVTSFEPRRRRYDVGSNYSKEYSQYWTPSSSNRDSNFVMERNAFSFMTNEDLSPLKDNRRYSQFVSSFSKF</sequence>
<dbReference type="AlphaFoldDB" id="A0AAN8IE28"/>
<dbReference type="Proteomes" id="UP001331761">
    <property type="component" value="Unassembled WGS sequence"/>
</dbReference>
<dbReference type="EMBL" id="WIXE01019706">
    <property type="protein sequence ID" value="KAK5969811.1"/>
    <property type="molecule type" value="Genomic_DNA"/>
</dbReference>
<comment type="caution">
    <text evidence="1">The sequence shown here is derived from an EMBL/GenBank/DDBJ whole genome shotgun (WGS) entry which is preliminary data.</text>
</comment>
<accession>A0AAN8IE28</accession>
<reference evidence="1 2" key="1">
    <citation type="submission" date="2019-10" db="EMBL/GenBank/DDBJ databases">
        <title>Assembly and Annotation for the nematode Trichostrongylus colubriformis.</title>
        <authorList>
            <person name="Martin J."/>
        </authorList>
    </citation>
    <scope>NUCLEOTIDE SEQUENCE [LARGE SCALE GENOMIC DNA]</scope>
    <source>
        <strain evidence="1">G859</strain>
        <tissue evidence="1">Whole worm</tissue>
    </source>
</reference>
<organism evidence="1 2">
    <name type="scientific">Trichostrongylus colubriformis</name>
    <name type="common">Black scour worm</name>
    <dbReference type="NCBI Taxonomy" id="6319"/>
    <lineage>
        <taxon>Eukaryota</taxon>
        <taxon>Metazoa</taxon>
        <taxon>Ecdysozoa</taxon>
        <taxon>Nematoda</taxon>
        <taxon>Chromadorea</taxon>
        <taxon>Rhabditida</taxon>
        <taxon>Rhabditina</taxon>
        <taxon>Rhabditomorpha</taxon>
        <taxon>Strongyloidea</taxon>
        <taxon>Trichostrongylidae</taxon>
        <taxon>Trichostrongylus</taxon>
    </lineage>
</organism>
<evidence type="ECO:0000313" key="1">
    <source>
        <dbReference type="EMBL" id="KAK5969811.1"/>
    </source>
</evidence>